<dbReference type="GO" id="GO:0005524">
    <property type="term" value="F:ATP binding"/>
    <property type="evidence" value="ECO:0007669"/>
    <property type="project" value="InterPro"/>
</dbReference>
<feature type="region of interest" description="Disordered" evidence="1">
    <location>
        <begin position="814"/>
        <end position="837"/>
    </location>
</feature>
<keyword evidence="4" id="KW-1185">Reference proteome</keyword>
<proteinExistence type="predicted"/>
<reference evidence="3" key="1">
    <citation type="submission" date="2023-01" db="EMBL/GenBank/DDBJ databases">
        <title>The growth and conidiation of Purpureocillium lavendulum are regulated by nitrogen source and histone H3K14 acetylation.</title>
        <authorList>
            <person name="Tang P."/>
            <person name="Han J."/>
            <person name="Zhang C."/>
            <person name="Tang P."/>
            <person name="Qi F."/>
            <person name="Zhang K."/>
            <person name="Liang L."/>
        </authorList>
    </citation>
    <scope>NUCLEOTIDE SEQUENCE</scope>
    <source>
        <strain evidence="3">YMF1.00683</strain>
    </source>
</reference>
<dbReference type="PANTHER" id="PTHR46411:SF2">
    <property type="entry name" value="AAA+ ATPASE DOMAIN-CONTAINING PROTEIN"/>
    <property type="match status" value="1"/>
</dbReference>
<feature type="region of interest" description="Disordered" evidence="1">
    <location>
        <begin position="1"/>
        <end position="47"/>
    </location>
</feature>
<evidence type="ECO:0000313" key="3">
    <source>
        <dbReference type="EMBL" id="KAJ6442905.1"/>
    </source>
</evidence>
<gene>
    <name evidence="3" type="ORF">O9K51_04083</name>
</gene>
<evidence type="ECO:0000259" key="2">
    <source>
        <dbReference type="SMART" id="SM00382"/>
    </source>
</evidence>
<dbReference type="InterPro" id="IPR003959">
    <property type="entry name" value="ATPase_AAA_core"/>
</dbReference>
<dbReference type="AlphaFoldDB" id="A0AB34FXZ4"/>
<dbReference type="Gene3D" id="3.40.50.300">
    <property type="entry name" value="P-loop containing nucleotide triphosphate hydrolases"/>
    <property type="match status" value="1"/>
</dbReference>
<comment type="caution">
    <text evidence="3">The sequence shown here is derived from an EMBL/GenBank/DDBJ whole genome shotgun (WGS) entry which is preliminary data.</text>
</comment>
<dbReference type="GO" id="GO:0016887">
    <property type="term" value="F:ATP hydrolysis activity"/>
    <property type="evidence" value="ECO:0007669"/>
    <property type="project" value="InterPro"/>
</dbReference>
<feature type="compositionally biased region" description="Acidic residues" evidence="1">
    <location>
        <begin position="145"/>
        <end position="158"/>
    </location>
</feature>
<dbReference type="PANTHER" id="PTHR46411">
    <property type="entry name" value="FAMILY ATPASE, PUTATIVE-RELATED"/>
    <property type="match status" value="1"/>
</dbReference>
<dbReference type="Proteomes" id="UP001163105">
    <property type="component" value="Unassembled WGS sequence"/>
</dbReference>
<dbReference type="SUPFAM" id="SSF52540">
    <property type="entry name" value="P-loop containing nucleoside triphosphate hydrolases"/>
    <property type="match status" value="1"/>
</dbReference>
<dbReference type="InterPro" id="IPR027417">
    <property type="entry name" value="P-loop_NTPase"/>
</dbReference>
<dbReference type="InterPro" id="IPR056599">
    <property type="entry name" value="AAA_lid_fung"/>
</dbReference>
<feature type="domain" description="AAA+ ATPase" evidence="2">
    <location>
        <begin position="570"/>
        <end position="699"/>
    </location>
</feature>
<sequence length="837" mass="94489">MGSFGKREVDNGVVTVGDDSSDSVLSIRSRSRPRPRRSASPEPSWSAFACHDGKVPDVVYSIKRFGKFNRLIERRVSDEPYEHRDMTDDVDSSYDGNKPVLEILTKTYSYHRSRTTRTGLPPPPPRPSRYEPNRRYRSRSVSSESEYDSDDGGAEDGVVDVRTPTMIVHSEHLTNALQAVIAYYPSVYLSSPPRFKAPYRALYHHRRELAEFRDNQPSCHDAEYAATTAQHIDVLLRFLQGNLGDALTQEEERHALDPPLATHEYFWLLLKPGTVFYTKKHGIWTAYVLSSFSAPRGLDDTYRVTGWFLESNGQRIERVFEDFTVSRWQGEQPISSLSLVPEPYWADDLEAQGGLTMREKQIKEGKLAWELLKRPTYMQYDGELIGAWPGEEGLRADQTGFMKGRVICDDAGFNKYWDFATERGSRTRSPYRARGHPRPPEGPVRDHLPTSLPRCGCRACAQSRSREGVASPYRGFEGLRPNKDSPPDNDLFYLICSKAIPGFVLGTRRWGNLYAGNLKAVVTDKEAFKYLVVDDDIKRTVKALIGQFASSVDANTLTPWGNDFVRNKGEGRIFLLHGQPGVGKTCTAECIAEQSNRPLIALTSGDVGSAMSPHHIERRLNYFLELGQRYGALVLIDEADVYLERRRASDLSRNGLVSVFLRALEYYRGVLVLTTNRVRAFDSAFLSRIHVALHYKNLTDEHRERIWAHNFDRLGRDSAGRVRVSEAARAYVSRDLEVRRMACNGREIRNAMQTALALAESDARDEGVVVESGVGVVTVCERHLRAVLDMSRSFKDYTAKCMGNVASFGEQAEYEGSEHGPATNTIPEVYYSSDDEP</sequence>
<feature type="region of interest" description="Disordered" evidence="1">
    <location>
        <begin position="107"/>
        <end position="158"/>
    </location>
</feature>
<dbReference type="InterPro" id="IPR003593">
    <property type="entry name" value="AAA+_ATPase"/>
</dbReference>
<protein>
    <submittedName>
        <fullName evidence="3">ATPase</fullName>
    </submittedName>
</protein>
<evidence type="ECO:0000256" key="1">
    <source>
        <dbReference type="SAM" id="MobiDB-lite"/>
    </source>
</evidence>
<dbReference type="Pfam" id="PF22942">
    <property type="entry name" value="DUF7025"/>
    <property type="match status" value="1"/>
</dbReference>
<evidence type="ECO:0000313" key="4">
    <source>
        <dbReference type="Proteomes" id="UP001163105"/>
    </source>
</evidence>
<accession>A0AB34FXZ4</accession>
<organism evidence="3 4">
    <name type="scientific">Purpureocillium lavendulum</name>
    <dbReference type="NCBI Taxonomy" id="1247861"/>
    <lineage>
        <taxon>Eukaryota</taxon>
        <taxon>Fungi</taxon>
        <taxon>Dikarya</taxon>
        <taxon>Ascomycota</taxon>
        <taxon>Pezizomycotina</taxon>
        <taxon>Sordariomycetes</taxon>
        <taxon>Hypocreomycetidae</taxon>
        <taxon>Hypocreales</taxon>
        <taxon>Ophiocordycipitaceae</taxon>
        <taxon>Purpureocillium</taxon>
    </lineage>
</organism>
<dbReference type="EMBL" id="JAQHRD010000003">
    <property type="protein sequence ID" value="KAJ6442905.1"/>
    <property type="molecule type" value="Genomic_DNA"/>
</dbReference>
<feature type="compositionally biased region" description="Basic and acidic residues" evidence="1">
    <location>
        <begin position="1"/>
        <end position="10"/>
    </location>
</feature>
<dbReference type="SMART" id="SM00382">
    <property type="entry name" value="AAA"/>
    <property type="match status" value="1"/>
</dbReference>
<dbReference type="CDD" id="cd19481">
    <property type="entry name" value="RecA-like_protease"/>
    <property type="match status" value="1"/>
</dbReference>
<feature type="region of interest" description="Disordered" evidence="1">
    <location>
        <begin position="427"/>
        <end position="448"/>
    </location>
</feature>
<name>A0AB34FXZ4_9HYPO</name>
<feature type="compositionally biased region" description="Low complexity" evidence="1">
    <location>
        <begin position="11"/>
        <end position="28"/>
    </location>
</feature>
<dbReference type="Pfam" id="PF23232">
    <property type="entry name" value="AAA_lid_13"/>
    <property type="match status" value="1"/>
</dbReference>
<dbReference type="Pfam" id="PF00004">
    <property type="entry name" value="AAA"/>
    <property type="match status" value="1"/>
</dbReference>
<dbReference type="InterPro" id="IPR054289">
    <property type="entry name" value="DUF7025"/>
</dbReference>